<evidence type="ECO:0000313" key="3">
    <source>
        <dbReference type="Proteomes" id="UP000569732"/>
    </source>
</evidence>
<evidence type="ECO:0000256" key="1">
    <source>
        <dbReference type="SAM" id="MobiDB-lite"/>
    </source>
</evidence>
<dbReference type="AlphaFoldDB" id="A0A853IH49"/>
<dbReference type="EMBL" id="JACCKB010000076">
    <property type="protein sequence ID" value="NYZ69354.1"/>
    <property type="molecule type" value="Genomic_DNA"/>
</dbReference>
<accession>A0A853IH49</accession>
<name>A0A853IH49_9GAMM</name>
<feature type="compositionally biased region" description="Polar residues" evidence="1">
    <location>
        <begin position="1"/>
        <end position="19"/>
    </location>
</feature>
<dbReference type="Proteomes" id="UP000569732">
    <property type="component" value="Unassembled WGS sequence"/>
</dbReference>
<dbReference type="GO" id="GO:0006270">
    <property type="term" value="P:DNA replication initiation"/>
    <property type="evidence" value="ECO:0007669"/>
    <property type="project" value="InterPro"/>
</dbReference>
<gene>
    <name evidence="2" type="ORF">H0A36_25375</name>
</gene>
<feature type="region of interest" description="Disordered" evidence="1">
    <location>
        <begin position="1"/>
        <end position="29"/>
    </location>
</feature>
<protein>
    <recommendedName>
        <fullName evidence="4">Replication protein P</fullName>
    </recommendedName>
</protein>
<dbReference type="Pfam" id="PF06992">
    <property type="entry name" value="Phage_lambda_P"/>
    <property type="match status" value="1"/>
</dbReference>
<evidence type="ECO:0008006" key="4">
    <source>
        <dbReference type="Google" id="ProtNLM"/>
    </source>
</evidence>
<organism evidence="2 3">
    <name type="scientific">Spartinivicinus marinus</name>
    <dbReference type="NCBI Taxonomy" id="2994442"/>
    <lineage>
        <taxon>Bacteria</taxon>
        <taxon>Pseudomonadati</taxon>
        <taxon>Pseudomonadota</taxon>
        <taxon>Gammaproteobacteria</taxon>
        <taxon>Oceanospirillales</taxon>
        <taxon>Zooshikellaceae</taxon>
        <taxon>Spartinivicinus</taxon>
    </lineage>
</organism>
<comment type="caution">
    <text evidence="2">The sequence shown here is derived from an EMBL/GenBank/DDBJ whole genome shotgun (WGS) entry which is preliminary data.</text>
</comment>
<proteinExistence type="predicted"/>
<dbReference type="InterPro" id="IPR009731">
    <property type="entry name" value="P-like"/>
</dbReference>
<sequence length="242" mass="27606">MKQGNQVVSQMRFRPTNQNDQEHARPLNSAGVGKQTKDFITRVFDFIKGAKPAWKYSFPDEHSEAFAKVEWTKGFAENNITQIEQLKAGLRKVRKDPSPYFPSCGQFIGWCKPDPEDFGLPMSHTAYYEACKNAQVPSRAQWTHNAVFAAGQATGWYELRRRPEQEIYPVFKRNYEVACRKVVSGEELVIHKALPGRRKTVAEKHEEYKAKEQAKQIKEAGLSGLNKQDAISRMRAMVRGVG</sequence>
<dbReference type="RefSeq" id="WP_180571348.1">
    <property type="nucleotide sequence ID" value="NZ_JACCKB010000076.1"/>
</dbReference>
<reference evidence="2 3" key="1">
    <citation type="submission" date="2020-07" db="EMBL/GenBank/DDBJ databases">
        <title>Endozoicomonas sp. nov., isolated from sediment.</title>
        <authorList>
            <person name="Gu T."/>
        </authorList>
    </citation>
    <scope>NUCLEOTIDE SEQUENCE [LARGE SCALE GENOMIC DNA]</scope>
    <source>
        <strain evidence="2 3">SM1973</strain>
    </source>
</reference>
<keyword evidence="3" id="KW-1185">Reference proteome</keyword>
<evidence type="ECO:0000313" key="2">
    <source>
        <dbReference type="EMBL" id="NYZ69354.1"/>
    </source>
</evidence>